<accession>A0AAE1DSL4</accession>
<protein>
    <submittedName>
        <fullName evidence="1">Uncharacterized protein</fullName>
    </submittedName>
</protein>
<comment type="caution">
    <text evidence="1">The sequence shown here is derived from an EMBL/GenBank/DDBJ whole genome shotgun (WGS) entry which is preliminary data.</text>
</comment>
<sequence length="184" mass="20914">MQSSRDQVLHKFTLLQTLTWRATYNMQSSRGSAASDAERGFTRSNSRRLFHLTLRVLSRDNLRGDSLVTTDRSFLSVRQLLLWFVITTIGDDAVTEPPHPHPHPTPINGQKSRATMLKKLKQRLNQSDGFNLAEAFDSCTEVGLVRSRIFRIWSQPTPRRHTFPSMTILACPDLNPIGGRGQRT</sequence>
<gene>
    <name evidence="1" type="ORF">RRG08_051611</name>
</gene>
<dbReference type="Proteomes" id="UP001283361">
    <property type="component" value="Unassembled WGS sequence"/>
</dbReference>
<reference evidence="1" key="1">
    <citation type="journal article" date="2023" name="G3 (Bethesda)">
        <title>A reference genome for the long-term kleptoplast-retaining sea slug Elysia crispata morphotype clarki.</title>
        <authorList>
            <person name="Eastman K.E."/>
            <person name="Pendleton A.L."/>
            <person name="Shaikh M.A."/>
            <person name="Suttiyut T."/>
            <person name="Ogas R."/>
            <person name="Tomko P."/>
            <person name="Gavelis G."/>
            <person name="Widhalm J.R."/>
            <person name="Wisecaver J.H."/>
        </authorList>
    </citation>
    <scope>NUCLEOTIDE SEQUENCE</scope>
    <source>
        <strain evidence="1">ECLA1</strain>
    </source>
</reference>
<dbReference type="AlphaFoldDB" id="A0AAE1DSL4"/>
<evidence type="ECO:0000313" key="1">
    <source>
        <dbReference type="EMBL" id="KAK3780133.1"/>
    </source>
</evidence>
<evidence type="ECO:0000313" key="2">
    <source>
        <dbReference type="Proteomes" id="UP001283361"/>
    </source>
</evidence>
<proteinExistence type="predicted"/>
<organism evidence="1 2">
    <name type="scientific">Elysia crispata</name>
    <name type="common">lettuce slug</name>
    <dbReference type="NCBI Taxonomy" id="231223"/>
    <lineage>
        <taxon>Eukaryota</taxon>
        <taxon>Metazoa</taxon>
        <taxon>Spiralia</taxon>
        <taxon>Lophotrochozoa</taxon>
        <taxon>Mollusca</taxon>
        <taxon>Gastropoda</taxon>
        <taxon>Heterobranchia</taxon>
        <taxon>Euthyneura</taxon>
        <taxon>Panpulmonata</taxon>
        <taxon>Sacoglossa</taxon>
        <taxon>Placobranchoidea</taxon>
        <taxon>Plakobranchidae</taxon>
        <taxon>Elysia</taxon>
    </lineage>
</organism>
<name>A0AAE1DSL4_9GAST</name>
<keyword evidence="2" id="KW-1185">Reference proteome</keyword>
<dbReference type="EMBL" id="JAWDGP010002758">
    <property type="protein sequence ID" value="KAK3780133.1"/>
    <property type="molecule type" value="Genomic_DNA"/>
</dbReference>